<dbReference type="GO" id="GO:0005829">
    <property type="term" value="C:cytosol"/>
    <property type="evidence" value="ECO:0007669"/>
    <property type="project" value="TreeGrafter"/>
</dbReference>
<name>A0A543EWD5_9NOCA</name>
<evidence type="ECO:0000313" key="12">
    <source>
        <dbReference type="Proteomes" id="UP000316331"/>
    </source>
</evidence>
<dbReference type="InterPro" id="IPR027417">
    <property type="entry name" value="P-loop_NTPase"/>
</dbReference>
<keyword evidence="2 9" id="KW-0378">Hydrolase</keyword>
<evidence type="ECO:0000259" key="10">
    <source>
        <dbReference type="PROSITE" id="PS51198"/>
    </source>
</evidence>
<evidence type="ECO:0000256" key="3">
    <source>
        <dbReference type="ARBA" id="ARBA00022806"/>
    </source>
</evidence>
<feature type="domain" description="UvrD-like helicase ATP-binding" evidence="10">
    <location>
        <begin position="5"/>
        <end position="312"/>
    </location>
</feature>
<dbReference type="PANTHER" id="PTHR11070">
    <property type="entry name" value="UVRD / RECB / PCRA DNA HELICASE FAMILY MEMBER"/>
    <property type="match status" value="1"/>
</dbReference>
<dbReference type="GO" id="GO:0016887">
    <property type="term" value="F:ATP hydrolysis activity"/>
    <property type="evidence" value="ECO:0007669"/>
    <property type="project" value="RHEA"/>
</dbReference>
<dbReference type="PROSITE" id="PS51198">
    <property type="entry name" value="UVRD_HELICASE_ATP_BIND"/>
    <property type="match status" value="1"/>
</dbReference>
<dbReference type="EC" id="5.6.2.4" evidence="7"/>
<dbReference type="OrthoDB" id="3196525at2"/>
<comment type="catalytic activity">
    <reaction evidence="8">
        <text>ATP + H2O = ADP + phosphate + H(+)</text>
        <dbReference type="Rhea" id="RHEA:13065"/>
        <dbReference type="ChEBI" id="CHEBI:15377"/>
        <dbReference type="ChEBI" id="CHEBI:15378"/>
        <dbReference type="ChEBI" id="CHEBI:30616"/>
        <dbReference type="ChEBI" id="CHEBI:43474"/>
        <dbReference type="ChEBI" id="CHEBI:456216"/>
        <dbReference type="EC" id="5.6.2.4"/>
    </reaction>
</comment>
<dbReference type="Pfam" id="PF00580">
    <property type="entry name" value="UvrD-helicase"/>
    <property type="match status" value="1"/>
</dbReference>
<comment type="caution">
    <text evidence="11">The sequence shown here is derived from an EMBL/GenBank/DDBJ whole genome shotgun (WGS) entry which is preliminary data.</text>
</comment>
<evidence type="ECO:0000313" key="11">
    <source>
        <dbReference type="EMBL" id="TQM25887.1"/>
    </source>
</evidence>
<dbReference type="GO" id="GO:0000725">
    <property type="term" value="P:recombinational repair"/>
    <property type="evidence" value="ECO:0007669"/>
    <property type="project" value="TreeGrafter"/>
</dbReference>
<keyword evidence="4 9" id="KW-0067">ATP-binding</keyword>
<reference evidence="11 12" key="1">
    <citation type="submission" date="2019-06" db="EMBL/GenBank/DDBJ databases">
        <title>Sequencing the genomes of 1000 actinobacteria strains.</title>
        <authorList>
            <person name="Klenk H.-P."/>
        </authorList>
    </citation>
    <scope>NUCLEOTIDE SEQUENCE [LARGE SCALE GENOMIC DNA]</scope>
    <source>
        <strain evidence="11 12">DSM 103495</strain>
    </source>
</reference>
<evidence type="ECO:0000256" key="1">
    <source>
        <dbReference type="ARBA" id="ARBA00022741"/>
    </source>
</evidence>
<dbReference type="GO" id="GO:0003677">
    <property type="term" value="F:DNA binding"/>
    <property type="evidence" value="ECO:0007669"/>
    <property type="project" value="InterPro"/>
</dbReference>
<sequence length="463" mass="51707">MALPMPDGRQSDVVYLRASGHHVVLGTAGSGKTVMAIHRAAHLADRRTRDNGPTAVLTFNRSLSTYLRHLAAEYRGRITIQTYGQFATSYLTSRKILGSNAIAKDYRRKTLIGKSVRGVAAEYPGWAFFDRPNRFFEDELEWIDGHGLASEAEYLEVSRRGRGVALQSNQRAAVWKVREAYRQLLAEANLQYDWPSVASAVRTALAKDETERAYRHIIVDEAQDLSPEAIRSLAESIPPDGSLTLFADYAQQIYGRGVSWRSCGLSVSKVETFLDNYRNSPEIARLALAIAEMPHFQDAPDLVVPNQPRRAPGRKPTLMHCRNRDAEAGYIAWKAQLERNTKRIGVLVRTREDTVRAVQGLSDVRKLHDDMTKWDVTEGIYAGTYFSAKGLEFDIVLMPYCGADSMPNPEVIQSFGFDEAAGRESRLLYVGVTRARSEVVITYSGTLTPLLPPFDETLYGGGR</sequence>
<accession>A0A543EWD5</accession>
<feature type="binding site" evidence="9">
    <location>
        <begin position="26"/>
        <end position="33"/>
    </location>
    <ligand>
        <name>ATP</name>
        <dbReference type="ChEBI" id="CHEBI:30616"/>
    </ligand>
</feature>
<comment type="catalytic activity">
    <reaction evidence="6">
        <text>Couples ATP hydrolysis with the unwinding of duplex DNA by translocating in the 3'-5' direction.</text>
        <dbReference type="EC" id="5.6.2.4"/>
    </reaction>
</comment>
<protein>
    <recommendedName>
        <fullName evidence="7">DNA 3'-5' helicase</fullName>
        <ecNumber evidence="7">5.6.2.4</ecNumber>
    </recommendedName>
</protein>
<keyword evidence="1 9" id="KW-0547">Nucleotide-binding</keyword>
<evidence type="ECO:0000256" key="5">
    <source>
        <dbReference type="ARBA" id="ARBA00023235"/>
    </source>
</evidence>
<dbReference type="GO" id="GO:0043138">
    <property type="term" value="F:3'-5' DNA helicase activity"/>
    <property type="evidence" value="ECO:0007669"/>
    <property type="project" value="UniProtKB-EC"/>
</dbReference>
<dbReference type="EMBL" id="VFPG01000002">
    <property type="protein sequence ID" value="TQM25887.1"/>
    <property type="molecule type" value="Genomic_DNA"/>
</dbReference>
<dbReference type="InterPro" id="IPR000212">
    <property type="entry name" value="DNA_helicase_UvrD/REP"/>
</dbReference>
<dbReference type="AlphaFoldDB" id="A0A543EWD5"/>
<dbReference type="Pfam" id="PF13361">
    <property type="entry name" value="UvrD_C"/>
    <property type="match status" value="1"/>
</dbReference>
<dbReference type="RefSeq" id="WP_141812523.1">
    <property type="nucleotide sequence ID" value="NZ_VFPG01000002.1"/>
</dbReference>
<gene>
    <name evidence="11" type="ORF">FB390_6055</name>
</gene>
<evidence type="ECO:0000256" key="7">
    <source>
        <dbReference type="ARBA" id="ARBA00034808"/>
    </source>
</evidence>
<keyword evidence="5" id="KW-0413">Isomerase</keyword>
<evidence type="ECO:0000256" key="8">
    <source>
        <dbReference type="ARBA" id="ARBA00048988"/>
    </source>
</evidence>
<dbReference type="Gene3D" id="3.40.50.300">
    <property type="entry name" value="P-loop containing nucleotide triphosphate hydrolases"/>
    <property type="match status" value="2"/>
</dbReference>
<dbReference type="SUPFAM" id="SSF52540">
    <property type="entry name" value="P-loop containing nucleoside triphosphate hydrolases"/>
    <property type="match status" value="1"/>
</dbReference>
<dbReference type="GO" id="GO:0005524">
    <property type="term" value="F:ATP binding"/>
    <property type="evidence" value="ECO:0007669"/>
    <property type="project" value="UniProtKB-UniRule"/>
</dbReference>
<dbReference type="InterPro" id="IPR014017">
    <property type="entry name" value="DNA_helicase_UvrD-like_C"/>
</dbReference>
<dbReference type="InterPro" id="IPR014016">
    <property type="entry name" value="UvrD-like_ATP-bd"/>
</dbReference>
<evidence type="ECO:0000256" key="4">
    <source>
        <dbReference type="ARBA" id="ARBA00022840"/>
    </source>
</evidence>
<keyword evidence="12" id="KW-1185">Reference proteome</keyword>
<organism evidence="11 12">
    <name type="scientific">Nocardia bhagyanarayanae</name>
    <dbReference type="NCBI Taxonomy" id="1215925"/>
    <lineage>
        <taxon>Bacteria</taxon>
        <taxon>Bacillati</taxon>
        <taxon>Actinomycetota</taxon>
        <taxon>Actinomycetes</taxon>
        <taxon>Mycobacteriales</taxon>
        <taxon>Nocardiaceae</taxon>
        <taxon>Nocardia</taxon>
    </lineage>
</organism>
<evidence type="ECO:0000256" key="2">
    <source>
        <dbReference type="ARBA" id="ARBA00022801"/>
    </source>
</evidence>
<proteinExistence type="predicted"/>
<dbReference type="Proteomes" id="UP000316331">
    <property type="component" value="Unassembled WGS sequence"/>
</dbReference>
<dbReference type="PANTHER" id="PTHR11070:SF3">
    <property type="entry name" value="DNA 3'-5' HELICASE"/>
    <property type="match status" value="1"/>
</dbReference>
<evidence type="ECO:0000256" key="6">
    <source>
        <dbReference type="ARBA" id="ARBA00034617"/>
    </source>
</evidence>
<keyword evidence="3 9" id="KW-0347">Helicase</keyword>
<evidence type="ECO:0000256" key="9">
    <source>
        <dbReference type="PROSITE-ProRule" id="PRU00560"/>
    </source>
</evidence>